<dbReference type="PROSITE" id="PS51318">
    <property type="entry name" value="TAT"/>
    <property type="match status" value="1"/>
</dbReference>
<name>A0A4R4WPX5_9ACTN</name>
<dbReference type="GO" id="GO:0004553">
    <property type="term" value="F:hydrolase activity, hydrolyzing O-glycosyl compounds"/>
    <property type="evidence" value="ECO:0007669"/>
    <property type="project" value="TreeGrafter"/>
</dbReference>
<dbReference type="AlphaFoldDB" id="A0A4R4WPX5"/>
<gene>
    <name evidence="1" type="ORF">E1294_31025</name>
</gene>
<evidence type="ECO:0000313" key="1">
    <source>
        <dbReference type="EMBL" id="TDD16500.1"/>
    </source>
</evidence>
<evidence type="ECO:0008006" key="3">
    <source>
        <dbReference type="Google" id="ProtNLM"/>
    </source>
</evidence>
<dbReference type="SUPFAM" id="SSF51445">
    <property type="entry name" value="(Trans)glycosidases"/>
    <property type="match status" value="1"/>
</dbReference>
<proteinExistence type="predicted"/>
<sequence length="523" mass="57596">MMNTSGPAGLPRRRFLGTAMAGGVGAWGLTSLGAPGTARAARAARALEDPVAELRSKFFTGPVTERVDLDTLDPARRPDSSQLGTIGHFQFVDRYPWMTPDNLLPFAVAAGIKWVRTGFRHEDWGWSAGKPGAMLKSWVDADLKAGIKPLFTMSNRVNLGTPKEVSGWVDMVRAAIGEWGENVGAFMLDNEPNNSSEWKTRYGGEYWGGPWLDVYTRIAEQCCEQVKAEFPNAFLVNGIQVESQAMGQLKRSSPGIDALCMHHYTYKHGLPPEYTPRTGDANFRDFVTSHAEFERVMSDYLRQGRMLLGRPGLQIWMTEIGLPSLSLREFPSDTLEPMSETQQAKTIARMLVLGLLTATKTFLYTLADQGHNAARDGDTFGVVTDDLRPKQGFFVLGRISALTGGRATPDPEFLAIATRLEGALPGYVKRVGTALVKEELRAERLVTADGRALVAVWSTAPPRESFAPRRATFAVNKTLGKRPVLVDPMTGRSRFLVTRPGPGGAERFDLDVRDYPQFILAEK</sequence>
<dbReference type="Proteomes" id="UP000294543">
    <property type="component" value="Unassembled WGS sequence"/>
</dbReference>
<evidence type="ECO:0000313" key="2">
    <source>
        <dbReference type="Proteomes" id="UP000294543"/>
    </source>
</evidence>
<reference evidence="1 2" key="1">
    <citation type="submission" date="2019-03" db="EMBL/GenBank/DDBJ databases">
        <title>Draft genome sequences of novel Actinobacteria.</title>
        <authorList>
            <person name="Sahin N."/>
            <person name="Ay H."/>
            <person name="Saygin H."/>
        </authorList>
    </citation>
    <scope>NUCLEOTIDE SEQUENCE [LARGE SCALE GENOMIC DNA]</scope>
    <source>
        <strain evidence="1 2">KC712</strain>
    </source>
</reference>
<dbReference type="PANTHER" id="PTHR12631">
    <property type="entry name" value="ALPHA-L-IDURONIDASE"/>
    <property type="match status" value="1"/>
</dbReference>
<dbReference type="EMBL" id="SMKP01000104">
    <property type="protein sequence ID" value="TDD16500.1"/>
    <property type="molecule type" value="Genomic_DNA"/>
</dbReference>
<dbReference type="RefSeq" id="WP_132514286.1">
    <property type="nucleotide sequence ID" value="NZ_SMKP01000104.1"/>
</dbReference>
<dbReference type="InterPro" id="IPR017853">
    <property type="entry name" value="GH"/>
</dbReference>
<comment type="caution">
    <text evidence="1">The sequence shown here is derived from an EMBL/GenBank/DDBJ whole genome shotgun (WGS) entry which is preliminary data.</text>
</comment>
<protein>
    <recommendedName>
        <fullName evidence="3">Glycoside hydrolase family 5 domain-containing protein</fullName>
    </recommendedName>
</protein>
<dbReference type="InterPro" id="IPR006311">
    <property type="entry name" value="TAT_signal"/>
</dbReference>
<dbReference type="InterPro" id="IPR051923">
    <property type="entry name" value="Glycosyl_Hydrolase_39"/>
</dbReference>
<organism evidence="1 2">
    <name type="scientific">Nonomuraea diastatica</name>
    <dbReference type="NCBI Taxonomy" id="1848329"/>
    <lineage>
        <taxon>Bacteria</taxon>
        <taxon>Bacillati</taxon>
        <taxon>Actinomycetota</taxon>
        <taxon>Actinomycetes</taxon>
        <taxon>Streptosporangiales</taxon>
        <taxon>Streptosporangiaceae</taxon>
        <taxon>Nonomuraea</taxon>
    </lineage>
</organism>
<accession>A0A4R4WPX5</accession>
<keyword evidence="2" id="KW-1185">Reference proteome</keyword>
<dbReference type="PANTHER" id="PTHR12631:SF10">
    <property type="entry name" value="BETA-XYLOSIDASE-LIKE PROTEIN-RELATED"/>
    <property type="match status" value="1"/>
</dbReference>
<dbReference type="OrthoDB" id="9802522at2"/>
<dbReference type="Gene3D" id="3.20.20.80">
    <property type="entry name" value="Glycosidases"/>
    <property type="match status" value="1"/>
</dbReference>